<dbReference type="InterPro" id="IPR027379">
    <property type="entry name" value="CLS_N"/>
</dbReference>
<proteinExistence type="inferred from homology"/>
<feature type="active site" evidence="13">
    <location>
        <position position="239"/>
    </location>
</feature>
<evidence type="ECO:0000256" key="7">
    <source>
        <dbReference type="ARBA" id="ARBA00022989"/>
    </source>
</evidence>
<comment type="catalytic activity">
    <reaction evidence="13">
        <text>2 a 1,2-diacyl-sn-glycero-3-phospho-(1'-sn-glycerol) = a cardiolipin + glycerol</text>
        <dbReference type="Rhea" id="RHEA:31451"/>
        <dbReference type="ChEBI" id="CHEBI:17754"/>
        <dbReference type="ChEBI" id="CHEBI:62237"/>
        <dbReference type="ChEBI" id="CHEBI:64716"/>
    </reaction>
</comment>
<dbReference type="Pfam" id="PF13396">
    <property type="entry name" value="PLDc_N"/>
    <property type="match status" value="1"/>
</dbReference>
<keyword evidence="8 13" id="KW-0443">Lipid metabolism</keyword>
<dbReference type="PANTHER" id="PTHR21248:SF22">
    <property type="entry name" value="PHOSPHOLIPASE D"/>
    <property type="match status" value="1"/>
</dbReference>
<keyword evidence="7 13" id="KW-1133">Transmembrane helix</keyword>
<protein>
    <recommendedName>
        <fullName evidence="13 14">Cardiolipin synthase</fullName>
        <shortName evidence="13">CL synthase</shortName>
        <ecNumber evidence="13 14">2.7.8.-</ecNumber>
    </recommendedName>
</protein>
<sequence length="495" mass="57395">MDVLNYLWWIVGIIFTISVASVSIIIFLENRDPAKTIAWLLVFILFPVSGFIIYLLFGQNIRKKKIFKTQKLLLELKSSNTFKSIKEFENLVAIQKNAITENLLFDDEGSFAKKRIMNLLLNMGRSPFTLNNKIKILTNGEEKFNELANDLENAKDHIHMEYYIIKDSQIGRTIKEILVRKAKEGIDVRILYDDVGSWRLWFKKSFFDEMRKEGVKIYPFLPSLLPFLNRKINYRNHRKITVIDGKIGYIGGINIGDEYLGKSKRFGFWRDTHMKIEGEAVYMMQLTFLFDWYFSSKTLLFDKKYFPRLGFCGESIVQIVSSGPDSDWEAIHQAYFTAICQAKKRIYIQTPYFIPDESILMALKSAALSGVDVKIIFPGKPDNKVVYLASLSYFKDILKAGGKVYLYQKGFLHSKILILDDDISSVGTANMDMRSFMLNFEINGFIYDKQIAKELLDDFVKDIEDSKEITLDEYINRPMIQKIKESASRLLSPIL</sequence>
<dbReference type="Gene3D" id="3.30.870.10">
    <property type="entry name" value="Endonuclease Chain A"/>
    <property type="match status" value="2"/>
</dbReference>
<evidence type="ECO:0000256" key="1">
    <source>
        <dbReference type="ARBA" id="ARBA00004651"/>
    </source>
</evidence>
<evidence type="ECO:0000313" key="16">
    <source>
        <dbReference type="EMBL" id="OPJ56000.1"/>
    </source>
</evidence>
<feature type="transmembrane region" description="Helical" evidence="13">
    <location>
        <begin position="6"/>
        <end position="28"/>
    </location>
</feature>
<evidence type="ECO:0000256" key="4">
    <source>
        <dbReference type="ARBA" id="ARBA00022679"/>
    </source>
</evidence>
<dbReference type="FunFam" id="3.30.870.10:FF:000014">
    <property type="entry name" value="Cardiolipin synthase"/>
    <property type="match status" value="1"/>
</dbReference>
<keyword evidence="11 13" id="KW-1208">Phospholipid metabolism</keyword>
<keyword evidence="2 13" id="KW-1003">Cell membrane</keyword>
<feature type="domain" description="PLD phosphodiesterase" evidence="15">
    <location>
        <begin position="408"/>
        <end position="435"/>
    </location>
</feature>
<dbReference type="InterPro" id="IPR030874">
    <property type="entry name" value="Cardiolipin_synth_Firmi"/>
</dbReference>
<comment type="function">
    <text evidence="12 13">Catalyzes the reversible phosphatidyl group transfer from one phosphatidylglycerol molecule to another to form cardiolipin (CL) (diphosphatidylglycerol) and glycerol.</text>
</comment>
<comment type="caution">
    <text evidence="16">The sequence shown here is derived from an EMBL/GenBank/DDBJ whole genome shotgun (WGS) entry which is preliminary data.</text>
</comment>
<keyword evidence="4 13" id="KW-0808">Transferase</keyword>
<comment type="similarity">
    <text evidence="13">Belongs to the phospholipase D family. Cardiolipin synthase subfamily.</text>
</comment>
<dbReference type="GO" id="GO:0032049">
    <property type="term" value="P:cardiolipin biosynthetic process"/>
    <property type="evidence" value="ECO:0007669"/>
    <property type="project" value="UniProtKB-UniRule"/>
</dbReference>
<evidence type="ECO:0000256" key="3">
    <source>
        <dbReference type="ARBA" id="ARBA00022516"/>
    </source>
</evidence>
<evidence type="ECO:0000256" key="13">
    <source>
        <dbReference type="HAMAP-Rule" id="MF_01916"/>
    </source>
</evidence>
<evidence type="ECO:0000313" key="17">
    <source>
        <dbReference type="Proteomes" id="UP000190140"/>
    </source>
</evidence>
<evidence type="ECO:0000256" key="12">
    <source>
        <dbReference type="ARBA" id="ARBA00057569"/>
    </source>
</evidence>
<dbReference type="Proteomes" id="UP000190140">
    <property type="component" value="Unassembled WGS sequence"/>
</dbReference>
<keyword evidence="6" id="KW-0677">Repeat</keyword>
<dbReference type="GO" id="GO:0005886">
    <property type="term" value="C:plasma membrane"/>
    <property type="evidence" value="ECO:0007669"/>
    <property type="project" value="UniProtKB-SubCell"/>
</dbReference>
<evidence type="ECO:0000256" key="9">
    <source>
        <dbReference type="ARBA" id="ARBA00023136"/>
    </source>
</evidence>
<feature type="active site" evidence="13">
    <location>
        <position position="413"/>
    </location>
</feature>
<dbReference type="CDD" id="cd09112">
    <property type="entry name" value="PLDc_CLS_2"/>
    <property type="match status" value="1"/>
</dbReference>
<feature type="active site" evidence="13">
    <location>
        <position position="415"/>
    </location>
</feature>
<gene>
    <name evidence="16" type="primary">clsA</name>
    <name evidence="16" type="ORF">CLOTH_11780</name>
</gene>
<dbReference type="PANTHER" id="PTHR21248">
    <property type="entry name" value="CARDIOLIPIN SYNTHASE"/>
    <property type="match status" value="1"/>
</dbReference>
<keyword evidence="5 13" id="KW-0812">Transmembrane</keyword>
<evidence type="ECO:0000256" key="2">
    <source>
        <dbReference type="ARBA" id="ARBA00022475"/>
    </source>
</evidence>
<feature type="active site" evidence="13">
    <location>
        <position position="420"/>
    </location>
</feature>
<dbReference type="EMBL" id="MZGW01000003">
    <property type="protein sequence ID" value="OPJ56000.1"/>
    <property type="molecule type" value="Genomic_DNA"/>
</dbReference>
<dbReference type="InterPro" id="IPR022924">
    <property type="entry name" value="Cardiolipin_synthase"/>
</dbReference>
<feature type="domain" description="PLD phosphodiesterase" evidence="15">
    <location>
        <begin position="232"/>
        <end position="259"/>
    </location>
</feature>
<dbReference type="Pfam" id="PF13091">
    <property type="entry name" value="PLDc_2"/>
    <property type="match status" value="2"/>
</dbReference>
<dbReference type="InterPro" id="IPR001736">
    <property type="entry name" value="PLipase_D/transphosphatidylase"/>
</dbReference>
<dbReference type="SUPFAM" id="SSF56024">
    <property type="entry name" value="Phospholipase D/nuclease"/>
    <property type="match status" value="2"/>
</dbReference>
<accession>A0A1V4I7Z2</accession>
<dbReference type="EC" id="2.7.8.-" evidence="13 14"/>
<dbReference type="FunFam" id="3.30.870.10:FF:000021">
    <property type="entry name" value="Cardiolipin synthase"/>
    <property type="match status" value="1"/>
</dbReference>
<name>A0A1V4I7Z2_9FIRM</name>
<evidence type="ECO:0000256" key="14">
    <source>
        <dbReference type="NCBIfam" id="TIGR04265"/>
    </source>
</evidence>
<keyword evidence="17" id="KW-1185">Reference proteome</keyword>
<dbReference type="InterPro" id="IPR025202">
    <property type="entry name" value="PLD-like_dom"/>
</dbReference>
<evidence type="ECO:0000256" key="10">
    <source>
        <dbReference type="ARBA" id="ARBA00023209"/>
    </source>
</evidence>
<dbReference type="HAMAP" id="MF_01916">
    <property type="entry name" value="Cardiolipin_synth_Cls"/>
    <property type="match status" value="1"/>
</dbReference>
<comment type="subcellular location">
    <subcellularLocation>
        <location evidence="1 13">Cell membrane</location>
        <topology evidence="1 13">Multi-pass membrane protein</topology>
    </subcellularLocation>
</comment>
<organism evidence="16 17">
    <name type="scientific">Alkalithermobacter paradoxus</name>
    <dbReference type="NCBI Taxonomy" id="29349"/>
    <lineage>
        <taxon>Bacteria</taxon>
        <taxon>Bacillati</taxon>
        <taxon>Bacillota</taxon>
        <taxon>Clostridia</taxon>
        <taxon>Peptostreptococcales</taxon>
        <taxon>Tepidibacteraceae</taxon>
        <taxon>Alkalithermobacter</taxon>
    </lineage>
</organism>
<evidence type="ECO:0000256" key="5">
    <source>
        <dbReference type="ARBA" id="ARBA00022692"/>
    </source>
</evidence>
<dbReference type="CDD" id="cd09110">
    <property type="entry name" value="PLDc_CLS_1"/>
    <property type="match status" value="1"/>
</dbReference>
<dbReference type="SMART" id="SM00155">
    <property type="entry name" value="PLDc"/>
    <property type="match status" value="2"/>
</dbReference>
<feature type="active site" evidence="13">
    <location>
        <position position="237"/>
    </location>
</feature>
<dbReference type="AlphaFoldDB" id="A0A1V4I7Z2"/>
<feature type="transmembrane region" description="Helical" evidence="13">
    <location>
        <begin position="37"/>
        <end position="57"/>
    </location>
</feature>
<dbReference type="STRING" id="29349.CLOTH_11780"/>
<evidence type="ECO:0000256" key="6">
    <source>
        <dbReference type="ARBA" id="ARBA00022737"/>
    </source>
</evidence>
<evidence type="ECO:0000259" key="15">
    <source>
        <dbReference type="PROSITE" id="PS50035"/>
    </source>
</evidence>
<keyword evidence="3 13" id="KW-0444">Lipid biosynthesis</keyword>
<dbReference type="NCBIfam" id="TIGR04265">
    <property type="entry name" value="bac_cardiolipin"/>
    <property type="match status" value="1"/>
</dbReference>
<feature type="active site" evidence="13">
    <location>
        <position position="244"/>
    </location>
</feature>
<evidence type="ECO:0000256" key="11">
    <source>
        <dbReference type="ARBA" id="ARBA00023264"/>
    </source>
</evidence>
<dbReference type="PROSITE" id="PS50035">
    <property type="entry name" value="PLD"/>
    <property type="match status" value="2"/>
</dbReference>
<dbReference type="RefSeq" id="WP_079412071.1">
    <property type="nucleotide sequence ID" value="NZ_MZGW01000003.1"/>
</dbReference>
<keyword evidence="9 13" id="KW-0472">Membrane</keyword>
<keyword evidence="10 13" id="KW-0594">Phospholipid biosynthesis</keyword>
<dbReference type="OrthoDB" id="9762009at2"/>
<evidence type="ECO:0000256" key="8">
    <source>
        <dbReference type="ARBA" id="ARBA00023098"/>
    </source>
</evidence>
<dbReference type="GO" id="GO:0008808">
    <property type="term" value="F:cardiolipin synthase activity"/>
    <property type="evidence" value="ECO:0007669"/>
    <property type="project" value="UniProtKB-UniRule"/>
</dbReference>
<reference evidence="16 17" key="1">
    <citation type="submission" date="2017-03" db="EMBL/GenBank/DDBJ databases">
        <title>Genome sequence of Clostridium thermoalcaliphilum DSM 7309.</title>
        <authorList>
            <person name="Poehlein A."/>
            <person name="Daniel R."/>
        </authorList>
    </citation>
    <scope>NUCLEOTIDE SEQUENCE [LARGE SCALE GENOMIC DNA]</scope>
    <source>
        <strain evidence="16 17">DSM 7309</strain>
    </source>
</reference>